<dbReference type="PROSITE" id="PS50222">
    <property type="entry name" value="EF_HAND_2"/>
    <property type="match status" value="1"/>
</dbReference>
<dbReference type="Pfam" id="PF21161">
    <property type="entry name" value="P2R3B_EF-hand"/>
    <property type="match status" value="1"/>
</dbReference>
<reference evidence="5" key="1">
    <citation type="submission" date="2020-03" db="EMBL/GenBank/DDBJ databases">
        <title>Long-read based genome assembly of a Labrador retriever dog.</title>
        <authorList>
            <person name="Eory L."/>
            <person name="Zhang W."/>
            <person name="Schoenebeck J."/>
        </authorList>
    </citation>
    <scope>NUCLEOTIDE SEQUENCE [LARGE SCALE GENOMIC DNA]</scope>
    <source>
        <strain evidence="5">Labrador retriever</strain>
    </source>
</reference>
<evidence type="ECO:0000259" key="4">
    <source>
        <dbReference type="PROSITE" id="PS50222"/>
    </source>
</evidence>
<dbReference type="FunFam" id="1.10.238.10:FF:000628">
    <property type="entry name" value="Serine/threonine-protein phosphatase 2A regulatory subunit B'' subunit beta"/>
    <property type="match status" value="1"/>
</dbReference>
<dbReference type="Gene3D" id="1.10.238.230">
    <property type="match status" value="1"/>
</dbReference>
<sequence length="544" mass="61551">MPPGKVLQPVLKMKVDELFLRWLSESSTQALLRDCLQRIKVPGRSPGALLAPAAPACKPGVLDGLGVPSLAPASTALPLGAASSPRSGPHARGTRRSTGTRAVQAKKEQPLPPAASQNIPAFYFPRGRPTDTLHVDAVISKIEHTFAQFPHERATMDDMGRVAKACGCPLYWKGPLFCSAGGERTGSVSVHKFVAMWRKILHNCHDDAAKFLHLLMNPGCNYLVQEDFVPFLQVIQRIFYTVNRSWSGRITCAELRRSTFLQNVALLEEEADINQLTEYFSYEHFYVIYCKFWELDTDHDLLIDSQDLARHNDHAVSTKMIERIFSGAVTRGRKVQKEGKISYADFVWFLLSEEDKRTPTSIEYWFRCMDLDGDGALSMFELEYFYEEQCRRLDSMAIEALPFEDCLCQMLDLVKPQNDGKITLRDLKRCKLANVFFDTFFNIEKYLDHEQKEQVSLLRDSESEGPELSDWEKYAAEEYDILVAEEAAAEPWEDGYEAELSPVEQKLSSLRSPLAQRPFFEAPSALGAVDLYEYACEDDDLPPS</sequence>
<keyword evidence="2" id="KW-0106">Calcium</keyword>
<protein>
    <submittedName>
        <fullName evidence="5">Protein phosphatase 2 regulatory subunit B''beta</fullName>
    </submittedName>
</protein>
<dbReference type="OrthoDB" id="5586at2759"/>
<evidence type="ECO:0000256" key="1">
    <source>
        <dbReference type="ARBA" id="ARBA00022723"/>
    </source>
</evidence>
<dbReference type="Gene3D" id="1.10.238.10">
    <property type="entry name" value="EF-hand"/>
    <property type="match status" value="1"/>
</dbReference>
<dbReference type="Pfam" id="PF13499">
    <property type="entry name" value="EF-hand_7"/>
    <property type="match status" value="1"/>
</dbReference>
<evidence type="ECO:0000313" key="6">
    <source>
        <dbReference type="Proteomes" id="UP000805418"/>
    </source>
</evidence>
<keyword evidence="6" id="KW-1185">Reference proteome</keyword>
<reference evidence="5" key="3">
    <citation type="submission" date="2025-09" db="UniProtKB">
        <authorList>
            <consortium name="Ensembl"/>
        </authorList>
    </citation>
    <scope>IDENTIFICATION</scope>
    <source>
        <strain evidence="5">Boxer</strain>
    </source>
</reference>
<dbReference type="Pfam" id="PF17958">
    <property type="entry name" value="EF-hand_13"/>
    <property type="match status" value="1"/>
</dbReference>
<dbReference type="GeneTree" id="ENSGT00940000154659"/>
<proteinExistence type="predicted"/>
<dbReference type="InterPro" id="IPR018247">
    <property type="entry name" value="EF_Hand_1_Ca_BS"/>
</dbReference>
<dbReference type="PROSITE" id="PS00018">
    <property type="entry name" value="EF_HAND_1"/>
    <property type="match status" value="1"/>
</dbReference>
<evidence type="ECO:0000256" key="2">
    <source>
        <dbReference type="ARBA" id="ARBA00022837"/>
    </source>
</evidence>
<organism evidence="5 6">
    <name type="scientific">Canis lupus familiaris</name>
    <name type="common">Dog</name>
    <name type="synonym">Canis familiaris</name>
    <dbReference type="NCBI Taxonomy" id="9615"/>
    <lineage>
        <taxon>Eukaryota</taxon>
        <taxon>Metazoa</taxon>
        <taxon>Chordata</taxon>
        <taxon>Craniata</taxon>
        <taxon>Vertebrata</taxon>
        <taxon>Euteleostomi</taxon>
        <taxon>Mammalia</taxon>
        <taxon>Eutheria</taxon>
        <taxon>Laurasiatheria</taxon>
        <taxon>Carnivora</taxon>
        <taxon>Caniformia</taxon>
        <taxon>Canidae</taxon>
        <taxon>Canis</taxon>
    </lineage>
</organism>
<dbReference type="GO" id="GO:0005509">
    <property type="term" value="F:calcium ion binding"/>
    <property type="evidence" value="ECO:0007669"/>
    <property type="project" value="InterPro"/>
</dbReference>
<dbReference type="PANTHER" id="PTHR14095:SF1">
    <property type="entry name" value="SERINE_THREONINE-PROTEIN PHOSPHATASE 2A REGULATORY SUBUNIT B'' SUBUNIT BETA"/>
    <property type="match status" value="1"/>
</dbReference>
<evidence type="ECO:0000256" key="3">
    <source>
        <dbReference type="SAM" id="MobiDB-lite"/>
    </source>
</evidence>
<dbReference type="SUPFAM" id="SSF47473">
    <property type="entry name" value="EF-hand"/>
    <property type="match status" value="2"/>
</dbReference>
<dbReference type="FunFam" id="1.10.238.230:FF:000001">
    <property type="entry name" value="Serine/threonine-protein phosphatase 2A regulatory subunit B'' subunit beta"/>
    <property type="match status" value="1"/>
</dbReference>
<dbReference type="InterPro" id="IPR002048">
    <property type="entry name" value="EF_hand_dom"/>
</dbReference>
<dbReference type="InterPro" id="IPR011992">
    <property type="entry name" value="EF-hand-dom_pair"/>
</dbReference>
<dbReference type="AlphaFoldDB" id="A0A8I3P5P6"/>
<dbReference type="Proteomes" id="UP000805418">
    <property type="component" value="Chromosome X"/>
</dbReference>
<evidence type="ECO:0000313" key="5">
    <source>
        <dbReference type="Ensembl" id="ENSCAFP00845028634.1"/>
    </source>
</evidence>
<dbReference type="InterPro" id="IPR041534">
    <property type="entry name" value="EF-hand_13"/>
</dbReference>
<dbReference type="InterPro" id="IPR048855">
    <property type="entry name" value="P2R3A_B_D_EF-hand"/>
</dbReference>
<feature type="domain" description="EF-hand" evidence="4">
    <location>
        <begin position="357"/>
        <end position="392"/>
    </location>
</feature>
<dbReference type="PANTHER" id="PTHR14095">
    <property type="entry name" value="PHOSPHATASE 2A REGULATORY SUBUNIT-RELATED"/>
    <property type="match status" value="1"/>
</dbReference>
<reference evidence="5" key="2">
    <citation type="submission" date="2025-08" db="UniProtKB">
        <authorList>
            <consortium name="Ensembl"/>
        </authorList>
    </citation>
    <scope>IDENTIFICATION</scope>
    <source>
        <strain evidence="5">Boxer</strain>
    </source>
</reference>
<gene>
    <name evidence="5" type="primary">PPP2R3B</name>
</gene>
<accession>A0A8I3P5P6</accession>
<keyword evidence="1" id="KW-0479">Metal-binding</keyword>
<name>A0A8I3P5P6_CANLF</name>
<dbReference type="Ensembl" id="ENSCAFT00845036590.1">
    <property type="protein sequence ID" value="ENSCAFP00845028634.1"/>
    <property type="gene ID" value="ENSCAFG00845020699.1"/>
</dbReference>
<dbReference type="Gene3D" id="1.10.238.220">
    <property type="match status" value="1"/>
</dbReference>
<feature type="region of interest" description="Disordered" evidence="3">
    <location>
        <begin position="78"/>
        <end position="113"/>
    </location>
</feature>